<comment type="catalytic activity">
    <reaction evidence="8">
        <text>(6S)-5-methyl-5,6,7,8-tetrahydrofolate + NAD(+) = (6R)-5,10-methylene-5,6,7,8-tetrahydrofolate + NADH + H(+)</text>
        <dbReference type="Rhea" id="RHEA:19821"/>
        <dbReference type="ChEBI" id="CHEBI:15378"/>
        <dbReference type="ChEBI" id="CHEBI:15636"/>
        <dbReference type="ChEBI" id="CHEBI:18608"/>
        <dbReference type="ChEBI" id="CHEBI:57540"/>
        <dbReference type="ChEBI" id="CHEBI:57945"/>
        <dbReference type="EC" id="1.5.1.54"/>
    </reaction>
    <physiologicalReaction direction="right-to-left" evidence="8">
        <dbReference type="Rhea" id="RHEA:19823"/>
    </physiologicalReaction>
</comment>
<comment type="cofactor">
    <cofactor evidence="1 9">
        <name>FAD</name>
        <dbReference type="ChEBI" id="CHEBI:57692"/>
    </cofactor>
</comment>
<dbReference type="SUPFAM" id="SSF51730">
    <property type="entry name" value="FAD-linked oxidoreductase"/>
    <property type="match status" value="1"/>
</dbReference>
<keyword evidence="10" id="KW-1133">Transmembrane helix</keyword>
<evidence type="ECO:0000256" key="6">
    <source>
        <dbReference type="ARBA" id="ARBA00023002"/>
    </source>
</evidence>
<dbReference type="PANTHER" id="PTHR45754:SF3">
    <property type="entry name" value="METHYLENETETRAHYDROFOLATE REDUCTASE (NADPH)"/>
    <property type="match status" value="1"/>
</dbReference>
<comment type="pathway">
    <text evidence="7">Amino-acid biosynthesis; L-methionine biosynthesis via de novo pathway.</text>
</comment>
<dbReference type="Proteomes" id="UP000000777">
    <property type="component" value="Chromosome"/>
</dbReference>
<evidence type="ECO:0000256" key="3">
    <source>
        <dbReference type="ARBA" id="ARBA00006743"/>
    </source>
</evidence>
<sequence>MKNISFEIFPCNNIKDLSVLINYLNKNKPSFVSVTFGKINNLKFVKNIQKQISTKIIPHLICDNIFNIINYIIYFIKIKIFNFLIITGDKNKNNSIKYIYFIRFLFGHIIKIITGCYFENHKFSKNFKNEILFHYKKNKIGTNMCITQFFYNFNTIKYYINIIKKTGISKNFILGIISKKNIKDILNYTNLCKIDIPIWIIKNYKEFNIELFFVKNLKKYKNLHFYTFNNINLIKNYFK</sequence>
<dbReference type="OrthoDB" id="9812555at2"/>
<gene>
    <name evidence="11" type="ordered locus">CRP_015</name>
</gene>
<keyword evidence="6 9" id="KW-0560">Oxidoreductase</keyword>
<dbReference type="GO" id="GO:0035999">
    <property type="term" value="P:tetrahydrofolate interconversion"/>
    <property type="evidence" value="ECO:0007669"/>
    <property type="project" value="UniProtKB-UniPathway"/>
</dbReference>
<keyword evidence="10" id="KW-0812">Transmembrane</keyword>
<dbReference type="HOGENOM" id="CLU_1159432_0_0_6"/>
<dbReference type="STRING" id="387662.CRP_015"/>
<evidence type="ECO:0000256" key="4">
    <source>
        <dbReference type="ARBA" id="ARBA00022630"/>
    </source>
</evidence>
<evidence type="ECO:0000256" key="9">
    <source>
        <dbReference type="RuleBase" id="RU003862"/>
    </source>
</evidence>
<feature type="transmembrane region" description="Helical" evidence="10">
    <location>
        <begin position="65"/>
        <end position="86"/>
    </location>
</feature>
<dbReference type="GO" id="GO:0005829">
    <property type="term" value="C:cytosol"/>
    <property type="evidence" value="ECO:0007669"/>
    <property type="project" value="TreeGrafter"/>
</dbReference>
<evidence type="ECO:0000256" key="10">
    <source>
        <dbReference type="SAM" id="Phobius"/>
    </source>
</evidence>
<dbReference type="UniPathway" id="UPA00193"/>
<dbReference type="GO" id="GO:0071949">
    <property type="term" value="F:FAD binding"/>
    <property type="evidence" value="ECO:0007669"/>
    <property type="project" value="TreeGrafter"/>
</dbReference>
<reference evidence="11 12" key="1">
    <citation type="journal article" date="2006" name="Science">
        <title>The 160-kilobase genome of the bacterial endosymbiont Carsonella.</title>
        <authorList>
            <person name="Nakabachi A."/>
            <person name="Yamashita A."/>
            <person name="Toh H."/>
            <person name="Ishikawa H."/>
            <person name="Dunbar H."/>
            <person name="Moran N."/>
            <person name="Hattori M."/>
        </authorList>
    </citation>
    <scope>NUCLEOTIDE SEQUENCE [LARGE SCALE GENOMIC DNA]</scope>
    <source>
        <strain evidence="11 12">PV</strain>
    </source>
</reference>
<evidence type="ECO:0000256" key="1">
    <source>
        <dbReference type="ARBA" id="ARBA00001974"/>
    </source>
</evidence>
<keyword evidence="5 9" id="KW-0274">FAD</keyword>
<dbReference type="AlphaFoldDB" id="Q05FX5"/>
<evidence type="ECO:0000256" key="5">
    <source>
        <dbReference type="ARBA" id="ARBA00022827"/>
    </source>
</evidence>
<dbReference type="Pfam" id="PF02219">
    <property type="entry name" value="MTHFR"/>
    <property type="match status" value="1"/>
</dbReference>
<name>Q05FX5_CARRP</name>
<dbReference type="GO" id="GO:0106312">
    <property type="term" value="F:methylenetetrahydrofolate reductase (NADH) activity"/>
    <property type="evidence" value="ECO:0007669"/>
    <property type="project" value="UniProtKB-EC"/>
</dbReference>
<keyword evidence="10" id="KW-0472">Membrane</keyword>
<proteinExistence type="inferred from homology"/>
<evidence type="ECO:0000256" key="7">
    <source>
        <dbReference type="ARBA" id="ARBA00034478"/>
    </source>
</evidence>
<dbReference type="Gene3D" id="3.20.20.220">
    <property type="match status" value="1"/>
</dbReference>
<comment type="similarity">
    <text evidence="3 9">Belongs to the methylenetetrahydrofolate reductase family.</text>
</comment>
<organism evidence="11 12">
    <name type="scientific">Carsonella ruddii (strain PV)</name>
    <dbReference type="NCBI Taxonomy" id="387662"/>
    <lineage>
        <taxon>Bacteria</taxon>
        <taxon>Pseudomonadati</taxon>
        <taxon>Pseudomonadota</taxon>
        <taxon>Gammaproteobacteria</taxon>
        <taxon>Oceanospirillales</taxon>
        <taxon>Halomonadaceae</taxon>
        <taxon>Zymobacter group</taxon>
        <taxon>Candidatus Carsonella</taxon>
    </lineage>
</organism>
<dbReference type="InterPro" id="IPR003171">
    <property type="entry name" value="Mehydrof_redctse-like"/>
</dbReference>
<feature type="transmembrane region" description="Helical" evidence="10">
    <location>
        <begin position="98"/>
        <end position="118"/>
    </location>
</feature>
<keyword evidence="4 9" id="KW-0285">Flavoprotein</keyword>
<dbReference type="EMBL" id="AP009180">
    <property type="protein sequence ID" value="BAF35046.1"/>
    <property type="molecule type" value="Genomic_DNA"/>
</dbReference>
<dbReference type="PANTHER" id="PTHR45754">
    <property type="entry name" value="METHYLENETETRAHYDROFOLATE REDUCTASE"/>
    <property type="match status" value="1"/>
</dbReference>
<dbReference type="GO" id="GO:0009086">
    <property type="term" value="P:methionine biosynthetic process"/>
    <property type="evidence" value="ECO:0007669"/>
    <property type="project" value="TreeGrafter"/>
</dbReference>
<dbReference type="RefSeq" id="WP_011672238.1">
    <property type="nucleotide sequence ID" value="NC_008512.1"/>
</dbReference>
<protein>
    <recommendedName>
        <fullName evidence="9">Methylenetetrahydrofolate reductase</fullName>
    </recommendedName>
</protein>
<dbReference type="InterPro" id="IPR029041">
    <property type="entry name" value="FAD-linked_oxidoreductase-like"/>
</dbReference>
<dbReference type="KEGG" id="crp:CRP_015"/>
<evidence type="ECO:0000256" key="8">
    <source>
        <dbReference type="ARBA" id="ARBA00048628"/>
    </source>
</evidence>
<evidence type="ECO:0000256" key="2">
    <source>
        <dbReference type="ARBA" id="ARBA00004777"/>
    </source>
</evidence>
<accession>Q05FX5</accession>
<evidence type="ECO:0000313" key="11">
    <source>
        <dbReference type="EMBL" id="BAF35046.1"/>
    </source>
</evidence>
<evidence type="ECO:0000313" key="12">
    <source>
        <dbReference type="Proteomes" id="UP000000777"/>
    </source>
</evidence>
<comment type="pathway">
    <text evidence="2 9">One-carbon metabolism; tetrahydrofolate interconversion.</text>
</comment>